<keyword evidence="2" id="KW-1185">Reference proteome</keyword>
<name>A0A6A5SBQ3_9PLEO</name>
<dbReference type="OrthoDB" id="3725657at2759"/>
<feature type="non-terminal residue" evidence="1">
    <location>
        <position position="168"/>
    </location>
</feature>
<reference evidence="1" key="1">
    <citation type="journal article" date="2020" name="Stud. Mycol.">
        <title>101 Dothideomycetes genomes: a test case for predicting lifestyles and emergence of pathogens.</title>
        <authorList>
            <person name="Haridas S."/>
            <person name="Albert R."/>
            <person name="Binder M."/>
            <person name="Bloem J."/>
            <person name="Labutti K."/>
            <person name="Salamov A."/>
            <person name="Andreopoulos B."/>
            <person name="Baker S."/>
            <person name="Barry K."/>
            <person name="Bills G."/>
            <person name="Bluhm B."/>
            <person name="Cannon C."/>
            <person name="Castanera R."/>
            <person name="Culley D."/>
            <person name="Daum C."/>
            <person name="Ezra D."/>
            <person name="Gonzalez J."/>
            <person name="Henrissat B."/>
            <person name="Kuo A."/>
            <person name="Liang C."/>
            <person name="Lipzen A."/>
            <person name="Lutzoni F."/>
            <person name="Magnuson J."/>
            <person name="Mondo S."/>
            <person name="Nolan M."/>
            <person name="Ohm R."/>
            <person name="Pangilinan J."/>
            <person name="Park H.-J."/>
            <person name="Ramirez L."/>
            <person name="Alfaro M."/>
            <person name="Sun H."/>
            <person name="Tritt A."/>
            <person name="Yoshinaga Y."/>
            <person name="Zwiers L.-H."/>
            <person name="Turgeon B."/>
            <person name="Goodwin S."/>
            <person name="Spatafora J."/>
            <person name="Crous P."/>
            <person name="Grigoriev I."/>
        </authorList>
    </citation>
    <scope>NUCLEOTIDE SEQUENCE</scope>
    <source>
        <strain evidence="1">CBS 161.51</strain>
    </source>
</reference>
<feature type="non-terminal residue" evidence="1">
    <location>
        <position position="1"/>
    </location>
</feature>
<dbReference type="AlphaFoldDB" id="A0A6A5SBQ3"/>
<evidence type="ECO:0000313" key="1">
    <source>
        <dbReference type="EMBL" id="KAF1934867.1"/>
    </source>
</evidence>
<protein>
    <submittedName>
        <fullName evidence="1">Uncharacterized protein</fullName>
    </submittedName>
</protein>
<organism evidence="1 2">
    <name type="scientific">Clathrospora elynae</name>
    <dbReference type="NCBI Taxonomy" id="706981"/>
    <lineage>
        <taxon>Eukaryota</taxon>
        <taxon>Fungi</taxon>
        <taxon>Dikarya</taxon>
        <taxon>Ascomycota</taxon>
        <taxon>Pezizomycotina</taxon>
        <taxon>Dothideomycetes</taxon>
        <taxon>Pleosporomycetidae</taxon>
        <taxon>Pleosporales</taxon>
        <taxon>Diademaceae</taxon>
        <taxon>Clathrospora</taxon>
    </lineage>
</organism>
<proteinExistence type="predicted"/>
<sequence>TDSSAVPQLSKDGSNVWHWENAFKLYAQANAYDQLLKGTWERPIVVVPDLQKEPTQFGTSTIPDQATLNAEHQRWQAAEAALKLAILNTVPKDLYKGIMDKSVTDQFTSLLSQFRDQGVTEECTVWANFFKLRASHCATTLVFTNQFKAGLAKVDKMECTILAKCKVY</sequence>
<dbReference type="EMBL" id="ML976354">
    <property type="protein sequence ID" value="KAF1934867.1"/>
    <property type="molecule type" value="Genomic_DNA"/>
</dbReference>
<gene>
    <name evidence="1" type="ORF">EJ02DRAFT_299087</name>
</gene>
<dbReference type="Proteomes" id="UP000800038">
    <property type="component" value="Unassembled WGS sequence"/>
</dbReference>
<accession>A0A6A5SBQ3</accession>
<evidence type="ECO:0000313" key="2">
    <source>
        <dbReference type="Proteomes" id="UP000800038"/>
    </source>
</evidence>